<comment type="catalytic activity">
    <reaction evidence="4 5">
        <text>L-glutaminyl-[peptide chain release factor] + S-adenosyl-L-methionine = N(5)-methyl-L-glutaminyl-[peptide chain release factor] + S-adenosyl-L-homocysteine + H(+)</text>
        <dbReference type="Rhea" id="RHEA:42896"/>
        <dbReference type="Rhea" id="RHEA-COMP:10271"/>
        <dbReference type="Rhea" id="RHEA-COMP:10272"/>
        <dbReference type="ChEBI" id="CHEBI:15378"/>
        <dbReference type="ChEBI" id="CHEBI:30011"/>
        <dbReference type="ChEBI" id="CHEBI:57856"/>
        <dbReference type="ChEBI" id="CHEBI:59789"/>
        <dbReference type="ChEBI" id="CHEBI:61891"/>
        <dbReference type="EC" id="2.1.1.297"/>
    </reaction>
</comment>
<name>A0A2A6RMQ8_9CHLR</name>
<dbReference type="CDD" id="cd02440">
    <property type="entry name" value="AdoMet_MTases"/>
    <property type="match status" value="1"/>
</dbReference>
<dbReference type="InterPro" id="IPR007848">
    <property type="entry name" value="Small_mtfrase_dom"/>
</dbReference>
<dbReference type="Gene3D" id="1.10.8.10">
    <property type="entry name" value="DNA helicase RuvA subunit, C-terminal domain"/>
    <property type="match status" value="1"/>
</dbReference>
<dbReference type="GO" id="GO:0003676">
    <property type="term" value="F:nucleic acid binding"/>
    <property type="evidence" value="ECO:0007669"/>
    <property type="project" value="InterPro"/>
</dbReference>
<feature type="binding site" evidence="5">
    <location>
        <position position="189"/>
    </location>
    <ligand>
        <name>S-adenosyl-L-methionine</name>
        <dbReference type="ChEBI" id="CHEBI:59789"/>
    </ligand>
</feature>
<feature type="binding site" evidence="5">
    <location>
        <begin position="123"/>
        <end position="127"/>
    </location>
    <ligand>
        <name>S-adenosyl-L-methionine</name>
        <dbReference type="ChEBI" id="CHEBI:59789"/>
    </ligand>
</feature>
<evidence type="ECO:0000259" key="6">
    <source>
        <dbReference type="Pfam" id="PF05175"/>
    </source>
</evidence>
<dbReference type="EMBL" id="NQWI01000014">
    <property type="protein sequence ID" value="PDW04168.1"/>
    <property type="molecule type" value="Genomic_DNA"/>
</dbReference>
<dbReference type="Proteomes" id="UP000220527">
    <property type="component" value="Unassembled WGS sequence"/>
</dbReference>
<comment type="caution">
    <text evidence="8">The sequence shown here is derived from an EMBL/GenBank/DDBJ whole genome shotgun (WGS) entry which is preliminary data.</text>
</comment>
<evidence type="ECO:0000256" key="2">
    <source>
        <dbReference type="ARBA" id="ARBA00022679"/>
    </source>
</evidence>
<keyword evidence="9" id="KW-1185">Reference proteome</keyword>
<dbReference type="AlphaFoldDB" id="A0A2A6RMQ8"/>
<dbReference type="GO" id="GO:0102559">
    <property type="term" value="F:peptide chain release factor N(5)-glutamine methyltransferase activity"/>
    <property type="evidence" value="ECO:0007669"/>
    <property type="project" value="UniProtKB-EC"/>
</dbReference>
<dbReference type="RefSeq" id="WP_097642973.1">
    <property type="nucleotide sequence ID" value="NZ_NQWI01000014.1"/>
</dbReference>
<dbReference type="NCBIfam" id="TIGR00536">
    <property type="entry name" value="hemK_fam"/>
    <property type="match status" value="1"/>
</dbReference>
<evidence type="ECO:0000256" key="1">
    <source>
        <dbReference type="ARBA" id="ARBA00022603"/>
    </source>
</evidence>
<dbReference type="InterPro" id="IPR040758">
    <property type="entry name" value="PrmC_N"/>
</dbReference>
<dbReference type="EC" id="2.1.1.297" evidence="5"/>
<proteinExistence type="inferred from homology"/>
<dbReference type="PANTHER" id="PTHR18895:SF74">
    <property type="entry name" value="MTRF1L RELEASE FACTOR GLUTAMINE METHYLTRANSFERASE"/>
    <property type="match status" value="1"/>
</dbReference>
<evidence type="ECO:0000256" key="4">
    <source>
        <dbReference type="ARBA" id="ARBA00048391"/>
    </source>
</evidence>
<dbReference type="InterPro" id="IPR029063">
    <property type="entry name" value="SAM-dependent_MTases_sf"/>
</dbReference>
<feature type="binding site" evidence="5">
    <location>
        <begin position="189"/>
        <end position="192"/>
    </location>
    <ligand>
        <name>substrate</name>
    </ligand>
</feature>
<dbReference type="Gene3D" id="3.40.50.150">
    <property type="entry name" value="Vaccinia Virus protein VP39"/>
    <property type="match status" value="1"/>
</dbReference>
<sequence length="281" mass="30385">MVIDQLLREATAQLAATSRTPRLDAELLLAHVLNWPRARLIAERSYQPSMAQQSLFVRALARRAALEPVAYIVGHKEFYGLTLEVTAATLVPRPETELLVSLCLAQAATYAVRPAPLRIADIGTGSGALALALATHMPHALLYATDVSAAALEVAARNVARYGLSERIHLLQGDLLAPLPEAVDLIVSNPPYTILAEVEANVLAHEPHLALDGGPDGADLYRRIIPDLGAYLRPGGAVLFEIGAWQGQIVRSLVQQHYPQALINIQRDLAGHERVVIVTKL</sequence>
<feature type="domain" description="Release factor glutamine methyltransferase N-terminal" evidence="7">
    <location>
        <begin position="5"/>
        <end position="74"/>
    </location>
</feature>
<evidence type="ECO:0000313" key="9">
    <source>
        <dbReference type="Proteomes" id="UP000220527"/>
    </source>
</evidence>
<keyword evidence="2 5" id="KW-0808">Transferase</keyword>
<dbReference type="HAMAP" id="MF_02126">
    <property type="entry name" value="RF_methyltr_PrmC"/>
    <property type="match status" value="1"/>
</dbReference>
<evidence type="ECO:0000256" key="5">
    <source>
        <dbReference type="HAMAP-Rule" id="MF_02126"/>
    </source>
</evidence>
<comment type="function">
    <text evidence="5">Methylates the class 1 translation termination release factors RF1/PrfA and RF2/PrfB on the glutamine residue of the universally conserved GGQ motif.</text>
</comment>
<organism evidence="8 9">
    <name type="scientific">Candidatus Viridilinea mediisalina</name>
    <dbReference type="NCBI Taxonomy" id="2024553"/>
    <lineage>
        <taxon>Bacteria</taxon>
        <taxon>Bacillati</taxon>
        <taxon>Chloroflexota</taxon>
        <taxon>Chloroflexia</taxon>
        <taxon>Chloroflexales</taxon>
        <taxon>Chloroflexineae</taxon>
        <taxon>Oscillochloridaceae</taxon>
        <taxon>Candidatus Viridilinea</taxon>
    </lineage>
</organism>
<feature type="domain" description="Methyltransferase small" evidence="6">
    <location>
        <begin position="118"/>
        <end position="202"/>
    </location>
</feature>
<evidence type="ECO:0000256" key="3">
    <source>
        <dbReference type="ARBA" id="ARBA00022691"/>
    </source>
</evidence>
<dbReference type="OrthoDB" id="9800643at2"/>
<dbReference type="InterPro" id="IPR002052">
    <property type="entry name" value="DNA_methylase_N6_adenine_CS"/>
</dbReference>
<dbReference type="PANTHER" id="PTHR18895">
    <property type="entry name" value="HEMK METHYLTRANSFERASE"/>
    <property type="match status" value="1"/>
</dbReference>
<dbReference type="InterPro" id="IPR019874">
    <property type="entry name" value="RF_methyltr_PrmC"/>
</dbReference>
<gene>
    <name evidence="5 8" type="primary">prmC</name>
    <name evidence="8" type="ORF">CJ255_04890</name>
</gene>
<comment type="caution">
    <text evidence="5">Lacks conserved residue(s) required for the propagation of feature annotation.</text>
</comment>
<evidence type="ECO:0000259" key="7">
    <source>
        <dbReference type="Pfam" id="PF17827"/>
    </source>
</evidence>
<keyword evidence="1 5" id="KW-0489">Methyltransferase</keyword>
<dbReference type="GO" id="GO:0032259">
    <property type="term" value="P:methylation"/>
    <property type="evidence" value="ECO:0007669"/>
    <property type="project" value="UniProtKB-KW"/>
</dbReference>
<dbReference type="PROSITE" id="PS00092">
    <property type="entry name" value="N6_MTASE"/>
    <property type="match status" value="1"/>
</dbReference>
<feature type="binding site" evidence="5">
    <location>
        <position position="146"/>
    </location>
    <ligand>
        <name>S-adenosyl-L-methionine</name>
        <dbReference type="ChEBI" id="CHEBI:59789"/>
    </ligand>
</feature>
<dbReference type="NCBIfam" id="TIGR03534">
    <property type="entry name" value="RF_mod_PrmC"/>
    <property type="match status" value="1"/>
</dbReference>
<protein>
    <recommendedName>
        <fullName evidence="5">Release factor glutamine methyltransferase</fullName>
        <shortName evidence="5">RF MTase</shortName>
        <ecNumber evidence="5">2.1.1.297</ecNumber>
    </recommendedName>
    <alternativeName>
        <fullName evidence="5">N5-glutamine methyltransferase PrmC</fullName>
    </alternativeName>
    <alternativeName>
        <fullName evidence="5">Protein-(glutamine-N5) MTase PrmC</fullName>
    </alternativeName>
    <alternativeName>
        <fullName evidence="5">Protein-glutamine N-methyltransferase PrmC</fullName>
    </alternativeName>
</protein>
<reference evidence="9" key="1">
    <citation type="submission" date="2017-08" db="EMBL/GenBank/DDBJ databases">
        <authorList>
            <person name="Grouzdev D.S."/>
            <person name="Gaisin V.A."/>
            <person name="Rysina M.S."/>
            <person name="Gorlenko V.M."/>
        </authorList>
    </citation>
    <scope>NUCLEOTIDE SEQUENCE [LARGE SCALE GENOMIC DNA]</scope>
    <source>
        <strain evidence="9">Kir15-3F</strain>
    </source>
</reference>
<dbReference type="Pfam" id="PF17827">
    <property type="entry name" value="PrmC_N"/>
    <property type="match status" value="1"/>
</dbReference>
<dbReference type="InterPro" id="IPR004556">
    <property type="entry name" value="HemK-like"/>
</dbReference>
<evidence type="ECO:0000313" key="8">
    <source>
        <dbReference type="EMBL" id="PDW04168.1"/>
    </source>
</evidence>
<dbReference type="Pfam" id="PF05175">
    <property type="entry name" value="MTS"/>
    <property type="match status" value="1"/>
</dbReference>
<dbReference type="SUPFAM" id="SSF53335">
    <property type="entry name" value="S-adenosyl-L-methionine-dependent methyltransferases"/>
    <property type="match status" value="1"/>
</dbReference>
<comment type="similarity">
    <text evidence="5">Belongs to the protein N5-glutamine methyltransferase family. PrmC subfamily.</text>
</comment>
<accession>A0A2A6RMQ8</accession>
<keyword evidence="3 5" id="KW-0949">S-adenosyl-L-methionine</keyword>
<dbReference type="InterPro" id="IPR050320">
    <property type="entry name" value="N5-glutamine_MTase"/>
</dbReference>